<sequence length="116" mass="11520">MFRAARLRTPTSRIFRNPTSTSNPTASAKAAQARFASASSSTPLSSGLGGRGGGLGSGFQDPKPSRTAYPAAASTQPNSAVGAPQSTIYDSLLASIVGGVGLDGEEGGEDEGMEGG</sequence>
<evidence type="ECO:0000313" key="2">
    <source>
        <dbReference type="EMBL" id="KAJ3047020.1"/>
    </source>
</evidence>
<dbReference type="AlphaFoldDB" id="A0AAD5X2N8"/>
<proteinExistence type="predicted"/>
<evidence type="ECO:0000256" key="1">
    <source>
        <dbReference type="SAM" id="MobiDB-lite"/>
    </source>
</evidence>
<comment type="caution">
    <text evidence="2">The sequence shown here is derived from an EMBL/GenBank/DDBJ whole genome shotgun (WGS) entry which is preliminary data.</text>
</comment>
<feature type="compositionally biased region" description="Gly residues" evidence="1">
    <location>
        <begin position="47"/>
        <end position="57"/>
    </location>
</feature>
<dbReference type="EMBL" id="JADGJD010001042">
    <property type="protein sequence ID" value="KAJ3047020.1"/>
    <property type="molecule type" value="Genomic_DNA"/>
</dbReference>
<feature type="compositionally biased region" description="Low complexity" evidence="1">
    <location>
        <begin position="26"/>
        <end position="46"/>
    </location>
</feature>
<accession>A0AAD5X2N8</accession>
<keyword evidence="3" id="KW-1185">Reference proteome</keyword>
<feature type="compositionally biased region" description="Polar residues" evidence="1">
    <location>
        <begin position="9"/>
        <end position="25"/>
    </location>
</feature>
<dbReference type="Proteomes" id="UP001212841">
    <property type="component" value="Unassembled WGS sequence"/>
</dbReference>
<feature type="region of interest" description="Disordered" evidence="1">
    <location>
        <begin position="1"/>
        <end position="83"/>
    </location>
</feature>
<feature type="compositionally biased region" description="Polar residues" evidence="1">
    <location>
        <begin position="73"/>
        <end position="83"/>
    </location>
</feature>
<gene>
    <name evidence="2" type="ORF">HK097_000310</name>
</gene>
<organism evidence="2 3">
    <name type="scientific">Rhizophlyctis rosea</name>
    <dbReference type="NCBI Taxonomy" id="64517"/>
    <lineage>
        <taxon>Eukaryota</taxon>
        <taxon>Fungi</taxon>
        <taxon>Fungi incertae sedis</taxon>
        <taxon>Chytridiomycota</taxon>
        <taxon>Chytridiomycota incertae sedis</taxon>
        <taxon>Chytridiomycetes</taxon>
        <taxon>Rhizophlyctidales</taxon>
        <taxon>Rhizophlyctidaceae</taxon>
        <taxon>Rhizophlyctis</taxon>
    </lineage>
</organism>
<name>A0AAD5X2N8_9FUNG</name>
<protein>
    <submittedName>
        <fullName evidence="2">Uncharacterized protein</fullName>
    </submittedName>
</protein>
<reference evidence="2" key="1">
    <citation type="submission" date="2020-05" db="EMBL/GenBank/DDBJ databases">
        <title>Phylogenomic resolution of chytrid fungi.</title>
        <authorList>
            <person name="Stajich J.E."/>
            <person name="Amses K."/>
            <person name="Simmons R."/>
            <person name="Seto K."/>
            <person name="Myers J."/>
            <person name="Bonds A."/>
            <person name="Quandt C.A."/>
            <person name="Barry K."/>
            <person name="Liu P."/>
            <person name="Grigoriev I."/>
            <person name="Longcore J.E."/>
            <person name="James T.Y."/>
        </authorList>
    </citation>
    <scope>NUCLEOTIDE SEQUENCE</scope>
    <source>
        <strain evidence="2">JEL0318</strain>
    </source>
</reference>
<evidence type="ECO:0000313" key="3">
    <source>
        <dbReference type="Proteomes" id="UP001212841"/>
    </source>
</evidence>